<name>A0A3L7K2Q2_9BACI</name>
<dbReference type="Gene3D" id="2.160.20.10">
    <property type="entry name" value="Single-stranded right-handed beta-helix, Pectin lyase-like"/>
    <property type="match status" value="1"/>
</dbReference>
<dbReference type="InterPro" id="IPR011050">
    <property type="entry name" value="Pectin_lyase_fold/virulence"/>
</dbReference>
<organism evidence="2 3">
    <name type="scientific">Falsibacillus albus</name>
    <dbReference type="NCBI Taxonomy" id="2478915"/>
    <lineage>
        <taxon>Bacteria</taxon>
        <taxon>Bacillati</taxon>
        <taxon>Bacillota</taxon>
        <taxon>Bacilli</taxon>
        <taxon>Bacillales</taxon>
        <taxon>Bacillaceae</taxon>
        <taxon>Falsibacillus</taxon>
    </lineage>
</organism>
<keyword evidence="3" id="KW-1185">Reference proteome</keyword>
<dbReference type="SUPFAM" id="SSF51126">
    <property type="entry name" value="Pectin lyase-like"/>
    <property type="match status" value="1"/>
</dbReference>
<dbReference type="OrthoDB" id="6502305at2"/>
<feature type="domain" description="Rhamnogalacturonase A/B/Epimerase-like pectate lyase" evidence="1">
    <location>
        <begin position="31"/>
        <end position="273"/>
    </location>
</feature>
<dbReference type="AlphaFoldDB" id="A0A3L7K2Q2"/>
<dbReference type="Proteomes" id="UP000276770">
    <property type="component" value="Unassembled WGS sequence"/>
</dbReference>
<protein>
    <recommendedName>
        <fullName evidence="1">Rhamnogalacturonase A/B/Epimerase-like pectate lyase domain-containing protein</fullName>
    </recommendedName>
</protein>
<dbReference type="RefSeq" id="WP_121679675.1">
    <property type="nucleotide sequence ID" value="NZ_RCVZ01000003.1"/>
</dbReference>
<dbReference type="InterPro" id="IPR012334">
    <property type="entry name" value="Pectin_lyas_fold"/>
</dbReference>
<dbReference type="InterPro" id="IPR006626">
    <property type="entry name" value="PbH1"/>
</dbReference>
<evidence type="ECO:0000313" key="2">
    <source>
        <dbReference type="EMBL" id="RLQ96654.1"/>
    </source>
</evidence>
<dbReference type="SMART" id="SM00710">
    <property type="entry name" value="PbH1"/>
    <property type="match status" value="6"/>
</dbReference>
<dbReference type="InterPro" id="IPR024535">
    <property type="entry name" value="RHGA/B-epi-like_pectate_lyase"/>
</dbReference>
<dbReference type="EMBL" id="RCVZ01000003">
    <property type="protein sequence ID" value="RLQ96654.1"/>
    <property type="molecule type" value="Genomic_DNA"/>
</dbReference>
<proteinExistence type="predicted"/>
<evidence type="ECO:0000259" key="1">
    <source>
        <dbReference type="Pfam" id="PF12708"/>
    </source>
</evidence>
<sequence length="407" mass="43985">MSTKKGVILFLMSILLFFGLSNTISADNRILNVKDFGAVGDGATDDTVAIKKALYHGKGHKVFFPEGTYLISSAIIVKENTEVYGTNAVIKAKTDGDTMFRVLGDQISIHDLTIDGGHTFLRGMTIMDGTKDLALSSTVFKNFGQPDSKTLAYSTPIAIRIEGGVENVMMDKLTIHNVFAKNVSSKVGWYHKVARGILISPALDTQTGSKNITIQNSSISDIGPKDDGDGIVVQGFNEDVGLSIINNTFSKTYKRAIKIQSPGAVIQNNHIFNSFHGNNHYETYKENGQYDMWSAISVYADNVKVEDNTIGGIGTYSAAIDIAGGNDVYVSGNAISNPENSADSTLDLIRINKGYDGTSQFQNITVINNSLMNGRYGVNMVAHVQGLKVSGNHFSKIKSLTSSNIPQ</sequence>
<dbReference type="Pfam" id="PF12708">
    <property type="entry name" value="Pect-lyase_RHGA_epim"/>
    <property type="match status" value="1"/>
</dbReference>
<evidence type="ECO:0000313" key="3">
    <source>
        <dbReference type="Proteomes" id="UP000276770"/>
    </source>
</evidence>
<reference evidence="2 3" key="1">
    <citation type="submission" date="2018-10" db="EMBL/GenBank/DDBJ databases">
        <title>Falsibacillus sp. genome draft.</title>
        <authorList>
            <person name="Shi S."/>
        </authorList>
    </citation>
    <scope>NUCLEOTIDE SEQUENCE [LARGE SCALE GENOMIC DNA]</scope>
    <source>
        <strain evidence="2 3">GY 10110</strain>
    </source>
</reference>
<comment type="caution">
    <text evidence="2">The sequence shown here is derived from an EMBL/GenBank/DDBJ whole genome shotgun (WGS) entry which is preliminary data.</text>
</comment>
<accession>A0A3L7K2Q2</accession>
<gene>
    <name evidence="2" type="ORF">D9X91_06000</name>
</gene>